<organism evidence="9 10">
    <name type="scientific">Rubripirellula obstinata</name>
    <dbReference type="NCBI Taxonomy" id="406547"/>
    <lineage>
        <taxon>Bacteria</taxon>
        <taxon>Pseudomonadati</taxon>
        <taxon>Planctomycetota</taxon>
        <taxon>Planctomycetia</taxon>
        <taxon>Pirellulales</taxon>
        <taxon>Pirellulaceae</taxon>
        <taxon>Rubripirellula</taxon>
    </lineage>
</organism>
<evidence type="ECO:0000256" key="3">
    <source>
        <dbReference type="ARBA" id="ARBA00022729"/>
    </source>
</evidence>
<dbReference type="NCBIfam" id="TIGR01451">
    <property type="entry name" value="B_ant_repeat"/>
    <property type="match status" value="4"/>
</dbReference>
<feature type="domain" description="SD-repeat containing protein B" evidence="7">
    <location>
        <begin position="2090"/>
        <end position="2176"/>
    </location>
</feature>
<dbReference type="InterPro" id="IPR025592">
    <property type="entry name" value="DUF4347"/>
</dbReference>
<feature type="region of interest" description="Disordered" evidence="4">
    <location>
        <begin position="3094"/>
        <end position="3115"/>
    </location>
</feature>
<reference evidence="9 10" key="1">
    <citation type="submission" date="2019-08" db="EMBL/GenBank/DDBJ databases">
        <title>Deep-cultivation of Planctomycetes and their phenomic and genomic characterization uncovers novel biology.</title>
        <authorList>
            <person name="Wiegand S."/>
            <person name="Jogler M."/>
            <person name="Boedeker C."/>
            <person name="Pinto D."/>
            <person name="Vollmers J."/>
            <person name="Rivas-Marin E."/>
            <person name="Kohn T."/>
            <person name="Peeters S.H."/>
            <person name="Heuer A."/>
            <person name="Rast P."/>
            <person name="Oberbeckmann S."/>
            <person name="Bunk B."/>
            <person name="Jeske O."/>
            <person name="Meyerdierks A."/>
            <person name="Storesund J.E."/>
            <person name="Kallscheuer N."/>
            <person name="Luecker S."/>
            <person name="Lage O.M."/>
            <person name="Pohl T."/>
            <person name="Merkel B.J."/>
            <person name="Hornburger P."/>
            <person name="Mueller R.-W."/>
            <person name="Bruemmer F."/>
            <person name="Labrenz M."/>
            <person name="Spormann A.M."/>
            <person name="Op Den Camp H."/>
            <person name="Overmann J."/>
            <person name="Amann R."/>
            <person name="Jetten M.S.M."/>
            <person name="Mascher T."/>
            <person name="Medema M.H."/>
            <person name="Devos D.P."/>
            <person name="Kaster A.-K."/>
            <person name="Ovreas L."/>
            <person name="Rohde M."/>
            <person name="Galperin M.Y."/>
            <person name="Jogler C."/>
        </authorList>
    </citation>
    <scope>NUCLEOTIDE SEQUENCE [LARGE SCALE GENOMIC DNA]</scope>
    <source>
        <strain evidence="9 10">LF1</strain>
    </source>
</reference>
<feature type="domain" description="SD-repeat containing protein B" evidence="7">
    <location>
        <begin position="1858"/>
        <end position="1942"/>
    </location>
</feature>
<accession>A0A5B1CBG5</accession>
<dbReference type="Gene3D" id="2.60.40.740">
    <property type="match status" value="5"/>
</dbReference>
<comment type="subcellular location">
    <subcellularLocation>
        <location evidence="1">Secreted</location>
    </subcellularLocation>
</comment>
<feature type="region of interest" description="Disordered" evidence="4">
    <location>
        <begin position="1816"/>
        <end position="1846"/>
    </location>
</feature>
<keyword evidence="3" id="KW-0732">Signal</keyword>
<evidence type="ECO:0000256" key="2">
    <source>
        <dbReference type="ARBA" id="ARBA00022525"/>
    </source>
</evidence>
<evidence type="ECO:0000259" key="7">
    <source>
        <dbReference type="Pfam" id="PF17210"/>
    </source>
</evidence>
<dbReference type="NCBIfam" id="TIGR04226">
    <property type="entry name" value="RrgB_K2N_iso_D2"/>
    <property type="match status" value="1"/>
</dbReference>
<dbReference type="InterPro" id="IPR051417">
    <property type="entry name" value="SDr/BOS_complex"/>
</dbReference>
<comment type="caution">
    <text evidence="9">The sequence shown here is derived from an EMBL/GenBank/DDBJ whole genome shotgun (WGS) entry which is preliminary data.</text>
</comment>
<evidence type="ECO:0000256" key="4">
    <source>
        <dbReference type="SAM" id="MobiDB-lite"/>
    </source>
</evidence>
<dbReference type="InterPro" id="IPR033764">
    <property type="entry name" value="Sdr_B"/>
</dbReference>
<evidence type="ECO:0000313" key="10">
    <source>
        <dbReference type="Proteomes" id="UP000322699"/>
    </source>
</evidence>
<evidence type="ECO:0000256" key="1">
    <source>
        <dbReference type="ARBA" id="ARBA00004613"/>
    </source>
</evidence>
<dbReference type="PANTHER" id="PTHR23303">
    <property type="entry name" value="CARBOXYPEPTIDASE REGULATORY REGION-CONTAINING"/>
    <property type="match status" value="1"/>
</dbReference>
<dbReference type="Pfam" id="PF14252">
    <property type="entry name" value="DUF4347"/>
    <property type="match status" value="1"/>
</dbReference>
<dbReference type="InterPro" id="IPR057687">
    <property type="entry name" value="DUF7927"/>
</dbReference>
<feature type="domain" description="DUF11" evidence="5">
    <location>
        <begin position="1376"/>
        <end position="1484"/>
    </location>
</feature>
<dbReference type="OrthoDB" id="254354at2"/>
<dbReference type="Gene3D" id="2.60.40.10">
    <property type="entry name" value="Immunoglobulins"/>
    <property type="match status" value="5"/>
</dbReference>
<dbReference type="InterPro" id="IPR047589">
    <property type="entry name" value="DUF11_rpt"/>
</dbReference>
<dbReference type="EMBL" id="VRLW01000001">
    <property type="protein sequence ID" value="KAA1257571.1"/>
    <property type="molecule type" value="Genomic_DNA"/>
</dbReference>
<dbReference type="InterPro" id="IPR001434">
    <property type="entry name" value="OmcB-like_DUF11"/>
</dbReference>
<dbReference type="InterPro" id="IPR026466">
    <property type="entry name" value="Fim_isopep_form_D2_dom"/>
</dbReference>
<feature type="region of interest" description="Disordered" evidence="4">
    <location>
        <begin position="1488"/>
        <end position="1516"/>
    </location>
</feature>
<feature type="compositionally biased region" description="Basic and acidic residues" evidence="4">
    <location>
        <begin position="3099"/>
        <end position="3115"/>
    </location>
</feature>
<protein>
    <submittedName>
        <fullName evidence="9">Serine-aspartate repeat-containing protein D</fullName>
    </submittedName>
</protein>
<proteinExistence type="predicted"/>
<dbReference type="InterPro" id="IPR013783">
    <property type="entry name" value="Ig-like_fold"/>
</dbReference>
<feature type="region of interest" description="Disordered" evidence="4">
    <location>
        <begin position="31"/>
        <end position="76"/>
    </location>
</feature>
<feature type="compositionally biased region" description="Polar residues" evidence="4">
    <location>
        <begin position="3022"/>
        <end position="3041"/>
    </location>
</feature>
<name>A0A5B1CBG5_9BACT</name>
<feature type="domain" description="SD-repeat containing protein B" evidence="7">
    <location>
        <begin position="2309"/>
        <end position="2422"/>
    </location>
</feature>
<keyword evidence="10" id="KW-1185">Reference proteome</keyword>
<feature type="domain" description="DUF7927" evidence="8">
    <location>
        <begin position="1717"/>
        <end position="1804"/>
    </location>
</feature>
<dbReference type="Pfam" id="PF17210">
    <property type="entry name" value="SdrD_B"/>
    <property type="match status" value="5"/>
</dbReference>
<dbReference type="Pfam" id="PF01345">
    <property type="entry name" value="DUF11"/>
    <property type="match status" value="1"/>
</dbReference>
<gene>
    <name evidence="9" type="primary">sdrD_1</name>
    <name evidence="9" type="ORF">LF1_00580</name>
</gene>
<dbReference type="RefSeq" id="WP_068267140.1">
    <property type="nucleotide sequence ID" value="NZ_LWSK01000162.1"/>
</dbReference>
<feature type="domain" description="DUF4347" evidence="6">
    <location>
        <begin position="79"/>
        <end position="248"/>
    </location>
</feature>
<dbReference type="Pfam" id="PF25549">
    <property type="entry name" value="DUF7927"/>
    <property type="match status" value="1"/>
</dbReference>
<dbReference type="Proteomes" id="UP000322699">
    <property type="component" value="Unassembled WGS sequence"/>
</dbReference>
<feature type="region of interest" description="Disordered" evidence="4">
    <location>
        <begin position="2678"/>
        <end position="2723"/>
    </location>
</feature>
<feature type="region of interest" description="Disordered" evidence="4">
    <location>
        <begin position="2869"/>
        <end position="2896"/>
    </location>
</feature>
<evidence type="ECO:0000259" key="6">
    <source>
        <dbReference type="Pfam" id="PF14252"/>
    </source>
</evidence>
<keyword evidence="2" id="KW-0964">Secreted</keyword>
<feature type="compositionally biased region" description="Low complexity" evidence="4">
    <location>
        <begin position="1494"/>
        <end position="1503"/>
    </location>
</feature>
<feature type="domain" description="SD-repeat containing protein B" evidence="7">
    <location>
        <begin position="1979"/>
        <end position="2064"/>
    </location>
</feature>
<sequence length="3261" mass="338232">MNQPFKNFISNRLWQHLEPRVLFDAAPDAEIQTGDDTGAQESAPEVAMVAASDSQTSATGDQDGDQTAASTADGPTRELVIVDASVENYQSLIDDLLGNEDTTREFEVVVIEADEDGIARLSEILAGQDNLDALHIISHGEDGAFRLGNTWVNEASVTANAGAISAWGDAINDGGDILLYGCDVAGNQAGQELVESLAALTQQQVAASDDDTGSADRGGDWELEFATGEIETDVAVSEAAQASYRGVLAAGPTATISGDQDVMIGEDFSFNVTFDNTGSDTGFGPYVDLIIPSTGIDGDDGITFNGATYLGQSLVTTSITFPDDGATGFGTIDHPYWVNSSGNPLQVTGNAGDTLVVIELPFGSVTPGQPAADILVSASVSNLADLAAPLTIQTRSGFRYGEDAADNPTAPDPSIVSDTQTDVSSAGPGWAQTVDITPTLITLSKTYVGPENETATGPNFQRQYVISVDVADGQTISNLDIIDSLPDNIIVTSIDSVLVGGSAATYGDNLSSLTLPASGQDLIVTLTDAVVGGTAADDVVVTLNFYVPEFDVATGGTDADRIIPINGEDDLPASQSFNNARAVGDWTPVDVRDAGGTDNAVADPAGVEHTLDNKSIAIQKTVAVVGGGAAVPGSTLEYTLSFQISDYYTFGDLVIDDVFQDGQLFDFGFGGTFVINDFNDTSSTARNFTVREIGDPDAGETLVVDQTSIDLTDNLSENPASDGSTTLRFDLSAAMIDNTDGNAVADGILQGGLSDGPTNRGPATGTIRFRTVIQEDYADTFPSNDRSVDQGDSITNNDLSISGTVRQNSEDGNIATTLLPVETDASGASITIATGTLVKDVYAINGNTTLPMGDNGRPVIVAGDVVTYRIRYDLPTSDVEDFRVTDFLPLPIFEVGDHNADGVSGDTWTIDFDETTFDGVSGTIELGANDDFYAEYFSSLGSNENLIIDAANNEIGIDFGNYDDTSSTPNVLELLINVTAQDAPTADGLFLTNIVRVEEGNTQQGVNEADALVQIEVTQPVLNVTKGIVAVNNGSLSTTAGPVAFAPVGSGGAPFTGTINSDGLASTAINANASGLDAGDRVRFAITVENNGNSARGAYDVTMTDTLPAGMTLVPGSVQAYDGNGNVVAFTGDLFGAGLELTDPSASQGAIDAYNATSGDNIVVIIYEAEIAATVPVGSNQNNIASVTNYAGQEGGEDHTPTDLTDTARVTVSRPTVVKTITGTEVTNANNTDTEVVIGETVDYEIVVNVPEGQLATFVIDDLLDAGLVYVNGSATVSASAGLATSQSSFNDVATNANVTNGGRAIQFDFGTITNSNTVNATTEQITITLQAVVTNVSSNDAGQEINNRATVSYASGPNVVDSSPNVEVLEPVMDVTIASSTSVADVGNPITFTLTINNTGSDSGTDAYDVNLTDILPSGLTFAGNLTHDSGIAPTTLTELAGTISANWASFAMGGTSVITFDAITDANMTVDGVTNSVDLDWTSLAGDETAPRSTSSTVSTERTGDILDPGTNENDYADDDQVDIAFLITPSKTILSTSETHTDNTSAGTSGDRMELAIGEVVTFELRTIVGEGTLTDVVFRDLMTEGLTLLPGTATFQIVSNSAMTVDGDLSGANSAPITIGAGRISSTDLGTTTQIDFDLGDITNTDSDANAEELIITFQAIVSNDADNSNGDVRTNSFEFREGGQDRGTSNTVETVIVEPAITNVDKKVITTNAAGTSVTYQITFSNSGNASAMNVNVLDTMATELTLDSGSLVFNNTGTITGLDTTNSSGTVLDIRIGELAAGATVSVQYTVDVAFAGTAIQNDADVTYTSLPGDRGTSDAAPGTPGSATGERTGSGVGANTYADSESAFLGSISDHVFYDINGDGLDNGSDPGIAGVTVNLVWFGDDGIEGNSDDVARTTTTNSSGDYAFGALPAGSFRVTVAPGTLPNGITTPTFDLDGTGTGSANTVVTTLTDSTGGIIRSDVDFGYTGSAELGDLVYLDLNGDGDQDAGEMGLANVVVNMTWHGFDGVLGNGDDQTYAQTTANDGSYNFTRLPAGSFTVDVDQTTAPSGTVITTGNDLVVVTLTEGQDYNDADFGFRGPGAIGDFVFFDSNNNGVFDAAIDSAFPGVTVTWTADIDGDGIDESFSTVTDNSGAYSFEGLPHDAFTITVTPPTGTTPTFDATGPADNASVSTLTVVAPTDNTQDFGLTGSNTIGDTVFWDHDGSGSQNGGEAGLAGVTVQLQVDLNNDGTDEITLSTTTASDGTYAFNNLPPGAYTVVVTQPAGTTQTADNDGLGTANNSSVVLTNGNRNDQDFGYNGTGSIGDLVFFDYVGDGGVYNAGEGDYPLGGVDVTLNVDVNGDTISDFTLTTTTASDGTYSFNNLVAGDYTITVDSTDTPDLIGANPTYDANGTATPNVSTLSLTAGQNVNTQDFGYHGTPDYNIVIDDGQLAADPGESLTYTVTVRNDGTLRGNNAVVTVAFPTNLLESVAASTGGIVDSVAGTITWNATTSPTLTVMLVGEEVVFTIDADVIDPVDGSYQPITLTSSVTDDLTNGVDPDMTDNTNNDIDQIPEIGVAKRLVTSTSSTTNGNRDLTYELVVRNIGSIALTDLSLLENLDGQFGSAFQGVVTAPTLTASTALVDPDFATGAATWNGDTNTDMFDGVSGVLQPGEEFTIWFTVEVDIDQLGPGSNNQVTATGDWDVSGLENGVVSDLSDTGTDPLGNNPGNPGDTGGHDDPTLIPAIGIAKDHGDYTEWLDADGNGTGVFTFPTTFVIENIGATDLTNLNLRDDIASVYGDAFVSIDNLQISSASVAGTLPTLNNAWTTDTTQNMLASGLLTPGDTFTVTFDVTINPDAGHQSGYFNNQAVITGSDPTNPSAVVQDFSDSGLDPGNSNLGEPGDTTGADDPTPVAIPDIGLAKRIIGTVQKGLSFELTIELVLENTGTVDLNNIELSDDIADQYGANFGRIIGQPTIIGSTATTTPTLNSGYANDTAQAIFDGTDGFLRPGESVTLRMVVEVVPEPGQTEVTVVNQATTSGNPLDQNGNPLQDNSGNPIGRITDLSDSGAVATGSNPGAPGNTGSWDDPTPQPLTFFTFDAFNDFSQGQKGLLQSERRDSSDPFDDRVGVNPDWHRGGRILTHQITSLAPEPIFSGSARPGTQIFGRVFDSAGRLIGEELSMADVGGNWMMQFHQLGSQDHARFEFVELPGTSEAFNTRGDIYGYMGMDNLDNDYASLEPWTFYDQSHEFTALYRPTVQQSLLGEHQKATRPLGLGR</sequence>
<feature type="region of interest" description="Disordered" evidence="4">
    <location>
        <begin position="3022"/>
        <end position="3077"/>
    </location>
</feature>
<feature type="compositionally biased region" description="Low complexity" evidence="4">
    <location>
        <begin position="2704"/>
        <end position="2716"/>
    </location>
</feature>
<dbReference type="SUPFAM" id="SSF117074">
    <property type="entry name" value="Hypothetical protein PA1324"/>
    <property type="match status" value="5"/>
</dbReference>
<feature type="domain" description="SD-repeat containing protein B" evidence="7">
    <location>
        <begin position="2200"/>
        <end position="2298"/>
    </location>
</feature>
<evidence type="ECO:0000259" key="8">
    <source>
        <dbReference type="Pfam" id="PF25549"/>
    </source>
</evidence>
<dbReference type="GO" id="GO:0005576">
    <property type="term" value="C:extracellular region"/>
    <property type="evidence" value="ECO:0007669"/>
    <property type="project" value="UniProtKB-SubCell"/>
</dbReference>
<feature type="region of interest" description="Disordered" evidence="4">
    <location>
        <begin position="781"/>
        <end position="806"/>
    </location>
</feature>
<evidence type="ECO:0000313" key="9">
    <source>
        <dbReference type="EMBL" id="KAA1257571.1"/>
    </source>
</evidence>
<feature type="compositionally biased region" description="Polar residues" evidence="4">
    <location>
        <begin position="52"/>
        <end position="70"/>
    </location>
</feature>
<feature type="region of interest" description="Disordered" evidence="4">
    <location>
        <begin position="402"/>
        <end position="429"/>
    </location>
</feature>
<evidence type="ECO:0000259" key="5">
    <source>
        <dbReference type="Pfam" id="PF01345"/>
    </source>
</evidence>